<evidence type="ECO:0000313" key="2">
    <source>
        <dbReference type="Proteomes" id="UP000738431"/>
    </source>
</evidence>
<proteinExistence type="predicted"/>
<sequence>MTQPLAARLNAVWRAELRFDDNVRRVDSTLERASLAWRVGGPTQLSADLTHVNVRRQDPLSGDTINAEQVWVGVGQSSRWWLGESWGVALRDTLRWRYLDSRGSPTVMTRHYGELTWRTGRGPRGLQQLYCGFEWFAALSNKPRPEHWITPLGARIRGGEHWSANVYYFIRNRKFADGWQRQHVLGTFLNWQL</sequence>
<dbReference type="Proteomes" id="UP000738431">
    <property type="component" value="Chromosome"/>
</dbReference>
<protein>
    <recommendedName>
        <fullName evidence="3">DUF2490 domain-containing protein</fullName>
    </recommendedName>
</protein>
<evidence type="ECO:0000313" key="1">
    <source>
        <dbReference type="EMBL" id="WRQ86655.1"/>
    </source>
</evidence>
<reference evidence="1 2" key="1">
    <citation type="submission" date="2023-12" db="EMBL/GenBank/DDBJ databases">
        <title>Description of an unclassified Opitutus bacterium of Verrucomicrobiota.</title>
        <authorList>
            <person name="Zhang D.-F."/>
        </authorList>
    </citation>
    <scope>NUCLEOTIDE SEQUENCE [LARGE SCALE GENOMIC DNA]</scope>
    <source>
        <strain evidence="1 2">WL0086</strain>
    </source>
</reference>
<dbReference type="EMBL" id="CP139781">
    <property type="protein sequence ID" value="WRQ86655.1"/>
    <property type="molecule type" value="Genomic_DNA"/>
</dbReference>
<keyword evidence="2" id="KW-1185">Reference proteome</keyword>
<gene>
    <name evidence="1" type="ORF">K1X11_017725</name>
</gene>
<organism evidence="1 2">
    <name type="scientific">Actomonas aquatica</name>
    <dbReference type="NCBI Taxonomy" id="2866162"/>
    <lineage>
        <taxon>Bacteria</taxon>
        <taxon>Pseudomonadati</taxon>
        <taxon>Verrucomicrobiota</taxon>
        <taxon>Opitutia</taxon>
        <taxon>Opitutales</taxon>
        <taxon>Opitutaceae</taxon>
        <taxon>Actomonas</taxon>
    </lineage>
</organism>
<evidence type="ECO:0008006" key="3">
    <source>
        <dbReference type="Google" id="ProtNLM"/>
    </source>
</evidence>
<accession>A0ABZ1C8K7</accession>
<dbReference type="RefSeq" id="WP_221030492.1">
    <property type="nucleotide sequence ID" value="NZ_CP139781.1"/>
</dbReference>
<name>A0ABZ1C8K7_9BACT</name>